<dbReference type="Proteomes" id="UP000643525">
    <property type="component" value="Unassembled WGS sequence"/>
</dbReference>
<feature type="domain" description="HTH tetR-type" evidence="3">
    <location>
        <begin position="6"/>
        <end position="66"/>
    </location>
</feature>
<dbReference type="Gene3D" id="1.10.357.10">
    <property type="entry name" value="Tetracycline Repressor, domain 2"/>
    <property type="match status" value="1"/>
</dbReference>
<reference evidence="4 5" key="1">
    <citation type="submission" date="2020-10" db="EMBL/GenBank/DDBJ databases">
        <title>Sequencing the genomes of 1000 actinobacteria strains.</title>
        <authorList>
            <person name="Klenk H.-P."/>
        </authorList>
    </citation>
    <scope>NUCLEOTIDE SEQUENCE [LARGE SCALE GENOMIC DNA]</scope>
    <source>
        <strain evidence="4 5">DSM 15666</strain>
    </source>
</reference>
<gene>
    <name evidence="4" type="ORF">H4W27_001085</name>
</gene>
<dbReference type="InterPro" id="IPR050109">
    <property type="entry name" value="HTH-type_TetR-like_transc_reg"/>
</dbReference>
<dbReference type="RefSeq" id="WP_318782178.1">
    <property type="nucleotide sequence ID" value="NZ_BAAALJ010000046.1"/>
</dbReference>
<evidence type="ECO:0000313" key="5">
    <source>
        <dbReference type="Proteomes" id="UP000643525"/>
    </source>
</evidence>
<dbReference type="PROSITE" id="PS50977">
    <property type="entry name" value="HTH_TETR_2"/>
    <property type="match status" value="1"/>
</dbReference>
<keyword evidence="5" id="KW-1185">Reference proteome</keyword>
<dbReference type="InterPro" id="IPR009057">
    <property type="entry name" value="Homeodomain-like_sf"/>
</dbReference>
<dbReference type="InterPro" id="IPR001647">
    <property type="entry name" value="HTH_TetR"/>
</dbReference>
<evidence type="ECO:0000256" key="1">
    <source>
        <dbReference type="ARBA" id="ARBA00023125"/>
    </source>
</evidence>
<evidence type="ECO:0000256" key="2">
    <source>
        <dbReference type="PROSITE-ProRule" id="PRU00335"/>
    </source>
</evidence>
<feature type="DNA-binding region" description="H-T-H motif" evidence="2">
    <location>
        <begin position="29"/>
        <end position="48"/>
    </location>
</feature>
<proteinExistence type="predicted"/>
<dbReference type="PRINTS" id="PR00455">
    <property type="entry name" value="HTHTETR"/>
</dbReference>
<accession>A0ABR9JDG4</accession>
<name>A0ABR9JDG4_9MICC</name>
<organism evidence="4 5">
    <name type="scientific">Nesterenkonia lutea</name>
    <dbReference type="NCBI Taxonomy" id="272919"/>
    <lineage>
        <taxon>Bacteria</taxon>
        <taxon>Bacillati</taxon>
        <taxon>Actinomycetota</taxon>
        <taxon>Actinomycetes</taxon>
        <taxon>Micrococcales</taxon>
        <taxon>Micrococcaceae</taxon>
        <taxon>Nesterenkonia</taxon>
    </lineage>
</organism>
<dbReference type="Pfam" id="PF00440">
    <property type="entry name" value="TetR_N"/>
    <property type="match status" value="1"/>
</dbReference>
<dbReference type="PANTHER" id="PTHR30055:SF223">
    <property type="entry name" value="HTH-TYPE TRANSCRIPTIONAL REGULATOR UIDR"/>
    <property type="match status" value="1"/>
</dbReference>
<dbReference type="PANTHER" id="PTHR30055">
    <property type="entry name" value="HTH-TYPE TRANSCRIPTIONAL REGULATOR RUTR"/>
    <property type="match status" value="1"/>
</dbReference>
<dbReference type="EMBL" id="JADBED010000001">
    <property type="protein sequence ID" value="MBE1523967.1"/>
    <property type="molecule type" value="Genomic_DNA"/>
</dbReference>
<evidence type="ECO:0000313" key="4">
    <source>
        <dbReference type="EMBL" id="MBE1523967.1"/>
    </source>
</evidence>
<comment type="caution">
    <text evidence="4">The sequence shown here is derived from an EMBL/GenBank/DDBJ whole genome shotgun (WGS) entry which is preliminary data.</text>
</comment>
<protein>
    <submittedName>
        <fullName evidence="4">AcrR family transcriptional regulator</fullName>
    </submittedName>
</protein>
<keyword evidence="1 2" id="KW-0238">DNA-binding</keyword>
<evidence type="ECO:0000259" key="3">
    <source>
        <dbReference type="PROSITE" id="PS50977"/>
    </source>
</evidence>
<dbReference type="SUPFAM" id="SSF46689">
    <property type="entry name" value="Homeodomain-like"/>
    <property type="match status" value="1"/>
</dbReference>
<sequence>MKLRRDERREQLLAVAWSILDAEGADSLTLGRLAERAGISKPVVYDHFPSRPALLVALYREFDVQQTQKLRRSLADAEFTLGAQAAAIAQSHVDCVVAHGRELSGVLGALEGSPDLEQLKRDAEAAYIELCRRALNPFAAMSTVPTASMIAIIGAAEALSQAAARRSLPSEEAVTGLTGIITAIVVQQGGN</sequence>